<dbReference type="EMBL" id="JAKUCV010006446">
    <property type="protein sequence ID" value="KAJ4827282.1"/>
    <property type="molecule type" value="Genomic_DNA"/>
</dbReference>
<accession>A0A9Q0J430</accession>
<keyword evidence="3" id="KW-1185">Reference proteome</keyword>
<dbReference type="AlphaFoldDB" id="A0A9Q0J430"/>
<sequence>MDRYRGELSDRCPLALDMDEDTDVEADAPGCHVEVLIEDDDYSTFARTYLMRPLTDLSAPSGSVASTGPSRLSLIFRRRSDGTSSSAPSPVLPPIVLHYDTVDEHYRHHRVPILDDLPPGFQPLPTDVTEVPAAEASRLWSGKGVFSSSSHSNSGSDFLPE</sequence>
<evidence type="ECO:0000313" key="3">
    <source>
        <dbReference type="Proteomes" id="UP001141552"/>
    </source>
</evidence>
<organism evidence="2 3">
    <name type="scientific">Turnera subulata</name>
    <dbReference type="NCBI Taxonomy" id="218843"/>
    <lineage>
        <taxon>Eukaryota</taxon>
        <taxon>Viridiplantae</taxon>
        <taxon>Streptophyta</taxon>
        <taxon>Embryophyta</taxon>
        <taxon>Tracheophyta</taxon>
        <taxon>Spermatophyta</taxon>
        <taxon>Magnoliopsida</taxon>
        <taxon>eudicotyledons</taxon>
        <taxon>Gunneridae</taxon>
        <taxon>Pentapetalae</taxon>
        <taxon>rosids</taxon>
        <taxon>fabids</taxon>
        <taxon>Malpighiales</taxon>
        <taxon>Passifloraceae</taxon>
        <taxon>Turnera</taxon>
    </lineage>
</organism>
<dbReference type="Proteomes" id="UP001141552">
    <property type="component" value="Unassembled WGS sequence"/>
</dbReference>
<feature type="region of interest" description="Disordered" evidence="1">
    <location>
        <begin position="141"/>
        <end position="161"/>
    </location>
</feature>
<protein>
    <submittedName>
        <fullName evidence="2">Uncharacterized protein</fullName>
    </submittedName>
</protein>
<evidence type="ECO:0000256" key="1">
    <source>
        <dbReference type="SAM" id="MobiDB-lite"/>
    </source>
</evidence>
<comment type="caution">
    <text evidence="2">The sequence shown here is derived from an EMBL/GenBank/DDBJ whole genome shotgun (WGS) entry which is preliminary data.</text>
</comment>
<proteinExistence type="predicted"/>
<reference evidence="2" key="1">
    <citation type="submission" date="2022-02" db="EMBL/GenBank/DDBJ databases">
        <authorList>
            <person name="Henning P.M."/>
            <person name="McCubbin A.G."/>
            <person name="Shore J.S."/>
        </authorList>
    </citation>
    <scope>NUCLEOTIDE SEQUENCE</scope>
    <source>
        <strain evidence="2">F60SS</strain>
        <tissue evidence="2">Leaves</tissue>
    </source>
</reference>
<reference evidence="2" key="2">
    <citation type="journal article" date="2023" name="Plants (Basel)">
        <title>Annotation of the Turnera subulata (Passifloraceae) Draft Genome Reveals the S-Locus Evolved after the Divergence of Turneroideae from Passifloroideae in a Stepwise Manner.</title>
        <authorList>
            <person name="Henning P.M."/>
            <person name="Roalson E.H."/>
            <person name="Mir W."/>
            <person name="McCubbin A.G."/>
            <person name="Shore J.S."/>
        </authorList>
    </citation>
    <scope>NUCLEOTIDE SEQUENCE</scope>
    <source>
        <strain evidence="2">F60SS</strain>
    </source>
</reference>
<gene>
    <name evidence="2" type="ORF">Tsubulata_043301</name>
</gene>
<evidence type="ECO:0000313" key="2">
    <source>
        <dbReference type="EMBL" id="KAJ4827282.1"/>
    </source>
</evidence>
<name>A0A9Q0J430_9ROSI</name>